<accession>A0A845GGV6</accession>
<organism evidence="2 3">
    <name type="scientific">Duganella vulcania</name>
    <dbReference type="NCBI Taxonomy" id="2692166"/>
    <lineage>
        <taxon>Bacteria</taxon>
        <taxon>Pseudomonadati</taxon>
        <taxon>Pseudomonadota</taxon>
        <taxon>Betaproteobacteria</taxon>
        <taxon>Burkholderiales</taxon>
        <taxon>Oxalobacteraceae</taxon>
        <taxon>Telluria group</taxon>
        <taxon>Duganella</taxon>
    </lineage>
</organism>
<feature type="region of interest" description="Disordered" evidence="1">
    <location>
        <begin position="73"/>
        <end position="95"/>
    </location>
</feature>
<reference evidence="2" key="1">
    <citation type="submission" date="2019-12" db="EMBL/GenBank/DDBJ databases">
        <title>Novel species isolated from a subtropical stream in China.</title>
        <authorList>
            <person name="Lu H."/>
        </authorList>
    </citation>
    <scope>NUCLEOTIDE SEQUENCE [LARGE SCALE GENOMIC DNA]</scope>
    <source>
        <strain evidence="2">FT81W</strain>
    </source>
</reference>
<evidence type="ECO:0000313" key="3">
    <source>
        <dbReference type="Proteomes" id="UP000447355"/>
    </source>
</evidence>
<dbReference type="AlphaFoldDB" id="A0A845GGV6"/>
<gene>
    <name evidence="2" type="ORF">GTP90_02610</name>
</gene>
<dbReference type="RefSeq" id="WP_161082008.1">
    <property type="nucleotide sequence ID" value="NZ_WWCX01000001.1"/>
</dbReference>
<name>A0A845GGV6_9BURK</name>
<feature type="region of interest" description="Disordered" evidence="1">
    <location>
        <begin position="114"/>
        <end position="163"/>
    </location>
</feature>
<protein>
    <submittedName>
        <fullName evidence="2">Uncharacterized protein</fullName>
    </submittedName>
</protein>
<dbReference type="Proteomes" id="UP000447355">
    <property type="component" value="Unassembled WGS sequence"/>
</dbReference>
<feature type="compositionally biased region" description="Low complexity" evidence="1">
    <location>
        <begin position="73"/>
        <end position="88"/>
    </location>
</feature>
<evidence type="ECO:0000256" key="1">
    <source>
        <dbReference type="SAM" id="MobiDB-lite"/>
    </source>
</evidence>
<sequence>MDEVRNALDVVRIASSGSWRNRVGVAASVAALLRCVYTVGPQFVDAVRDLERIEVTTDTVAWIATSLTKASFDVSASPSSSRPVGTSSQDASRLMDVPDGLLGTSTARIVADGQCSDARERASPESSDGADLSMDFMASSASPSPSIDEPQAPPPVHVSDPQVTSGRDLVLRVINPGRSILAVHQSRCPSNGDGKPLVTFEISRQDDNDTDPLTFSVTPSLREALRRILDGTLTTVKVQNAAARSNLFVSRKGDGALVRAIGMLQQGIDVRLGAAELDSLALVFA</sequence>
<evidence type="ECO:0000313" key="2">
    <source>
        <dbReference type="EMBL" id="MYM92750.1"/>
    </source>
</evidence>
<comment type="caution">
    <text evidence="2">The sequence shown here is derived from an EMBL/GenBank/DDBJ whole genome shotgun (WGS) entry which is preliminary data.</text>
</comment>
<proteinExistence type="predicted"/>
<dbReference type="EMBL" id="WWCX01000001">
    <property type="protein sequence ID" value="MYM92750.1"/>
    <property type="molecule type" value="Genomic_DNA"/>
</dbReference>